<keyword evidence="8" id="KW-1185">Reference proteome</keyword>
<dbReference type="InterPro" id="IPR001492">
    <property type="entry name" value="Flagellin"/>
</dbReference>
<dbReference type="Gene3D" id="2.60.40.4390">
    <property type="match status" value="1"/>
</dbReference>
<dbReference type="PANTHER" id="PTHR42792:SF2">
    <property type="entry name" value="FLAGELLIN"/>
    <property type="match status" value="1"/>
</dbReference>
<dbReference type="Pfam" id="PF00669">
    <property type="entry name" value="Flagellin_N"/>
    <property type="match status" value="1"/>
</dbReference>
<evidence type="ECO:0000256" key="3">
    <source>
        <dbReference type="ARBA" id="ARBA00023143"/>
    </source>
</evidence>
<dbReference type="GO" id="GO:0005198">
    <property type="term" value="F:structural molecule activity"/>
    <property type="evidence" value="ECO:0007669"/>
    <property type="project" value="UniProtKB-UniRule"/>
</dbReference>
<reference evidence="7 8" key="1">
    <citation type="submission" date="2018-10" db="EMBL/GenBank/DDBJ databases">
        <title>Genomic Encyclopedia of Type Strains, Phase IV (KMG-IV): sequencing the most valuable type-strain genomes for metagenomic binning, comparative biology and taxonomic classification.</title>
        <authorList>
            <person name="Goeker M."/>
        </authorList>
    </citation>
    <scope>NUCLEOTIDE SEQUENCE [LARGE SCALE GENOMIC DNA]</scope>
    <source>
        <strain evidence="7 8">DSM 12769</strain>
    </source>
</reference>
<evidence type="ECO:0000313" key="8">
    <source>
        <dbReference type="Proteomes" id="UP000275461"/>
    </source>
</evidence>
<evidence type="ECO:0000313" key="7">
    <source>
        <dbReference type="EMBL" id="RLK51023.1"/>
    </source>
</evidence>
<organism evidence="7 8">
    <name type="scientific">Alkalispirillum mobile</name>
    <dbReference type="NCBI Taxonomy" id="85925"/>
    <lineage>
        <taxon>Bacteria</taxon>
        <taxon>Pseudomonadati</taxon>
        <taxon>Pseudomonadota</taxon>
        <taxon>Gammaproteobacteria</taxon>
        <taxon>Chromatiales</taxon>
        <taxon>Ectothiorhodospiraceae</taxon>
        <taxon>Alkalispirillum</taxon>
    </lineage>
</organism>
<evidence type="ECO:0000259" key="6">
    <source>
        <dbReference type="Pfam" id="PF00700"/>
    </source>
</evidence>
<dbReference type="SUPFAM" id="SSF64518">
    <property type="entry name" value="Phase 1 flagellin"/>
    <property type="match status" value="1"/>
</dbReference>
<feature type="domain" description="Flagellin C-terminal" evidence="6">
    <location>
        <begin position="328"/>
        <end position="412"/>
    </location>
</feature>
<keyword evidence="7" id="KW-0966">Cell projection</keyword>
<protein>
    <recommendedName>
        <fullName evidence="4">Flagellin</fullName>
    </recommendedName>
</protein>
<dbReference type="OrthoDB" id="9796789at2"/>
<dbReference type="Gene3D" id="6.10.280.190">
    <property type="match status" value="1"/>
</dbReference>
<keyword evidence="7" id="KW-0282">Flagellum</keyword>
<comment type="similarity">
    <text evidence="1 4">Belongs to the bacterial flagellin family.</text>
</comment>
<keyword evidence="2 4" id="KW-0964">Secreted</keyword>
<dbReference type="AlphaFoldDB" id="A0A498C6N0"/>
<dbReference type="GO" id="GO:0005576">
    <property type="term" value="C:extracellular region"/>
    <property type="evidence" value="ECO:0007669"/>
    <property type="project" value="UniProtKB-SubCell"/>
</dbReference>
<dbReference type="InterPro" id="IPR042187">
    <property type="entry name" value="Flagellin_C_sub2"/>
</dbReference>
<feature type="domain" description="Flagellin N-terminal" evidence="5">
    <location>
        <begin position="5"/>
        <end position="141"/>
    </location>
</feature>
<comment type="caution">
    <text evidence="7">The sequence shown here is derived from an EMBL/GenBank/DDBJ whole genome shotgun (WGS) entry which is preliminary data.</text>
</comment>
<dbReference type="InterPro" id="IPR001029">
    <property type="entry name" value="Flagellin_N"/>
</dbReference>
<keyword evidence="3 4" id="KW-0975">Bacterial flagellum</keyword>
<accession>A0A498C6N0</accession>
<dbReference type="PANTHER" id="PTHR42792">
    <property type="entry name" value="FLAGELLIN"/>
    <property type="match status" value="1"/>
</dbReference>
<dbReference type="GO" id="GO:0009288">
    <property type="term" value="C:bacterial-type flagellum"/>
    <property type="evidence" value="ECO:0007669"/>
    <property type="project" value="UniProtKB-SubCell"/>
</dbReference>
<gene>
    <name evidence="7" type="ORF">DFR31_0937</name>
</gene>
<dbReference type="Gene3D" id="6.10.10.10">
    <property type="entry name" value="Flagellar export chaperone, C-terminal domain"/>
    <property type="match status" value="1"/>
</dbReference>
<sequence length="413" mass="43223">MSQVINTNIASLNAQRNLNSSQSQLNVSLERLSSGLRINSAKDDAAGLAISERFTAQINGNNQAARNANDGVSLAQTAEGALEEIGNIAQRVRELAVQSANDSNSASDRAALNQEVEQLVDEAGRIAESTEFNDQTVLDGALSDLFFQVGANQGQTIAVDGVDARSAELGRSIAEGEAGLTQDQISEGIDGIGEVTIELTDLEGFDVGEGIEIEVDFGEDVTSLEGMVREINSAIASFEGETEEETQAVRSAGLSAALTTIDGEDGTETTVSIRGAFAAEFEVEGGEITLEGEDTIDVFNGETGVEAEQRNLTDVDIGTRNGASEAIAIADGALDQINSLRADLGAVQNRFESTVANLNVTSENLEASRSRIVDADFAAETAALTRGQILQQAGTSVLAQANQIPNNVLGLLQ</sequence>
<dbReference type="InterPro" id="IPR046358">
    <property type="entry name" value="Flagellin_C"/>
</dbReference>
<name>A0A498C6N0_9GAMM</name>
<dbReference type="Proteomes" id="UP000275461">
    <property type="component" value="Unassembled WGS sequence"/>
</dbReference>
<dbReference type="Gene3D" id="1.20.1330.10">
    <property type="entry name" value="f41 fragment of flagellin, N-terminal domain"/>
    <property type="match status" value="1"/>
</dbReference>
<evidence type="ECO:0000256" key="2">
    <source>
        <dbReference type="ARBA" id="ARBA00022525"/>
    </source>
</evidence>
<dbReference type="RefSeq" id="WP_121441464.1">
    <property type="nucleotide sequence ID" value="NZ_RCDA01000001.1"/>
</dbReference>
<comment type="subcellular location">
    <subcellularLocation>
        <location evidence="4">Secreted</location>
    </subcellularLocation>
    <subcellularLocation>
        <location evidence="4">Bacterial flagellum</location>
    </subcellularLocation>
</comment>
<evidence type="ECO:0000256" key="1">
    <source>
        <dbReference type="ARBA" id="ARBA00005709"/>
    </source>
</evidence>
<dbReference type="Pfam" id="PF00700">
    <property type="entry name" value="Flagellin_C"/>
    <property type="match status" value="1"/>
</dbReference>
<evidence type="ECO:0000259" key="5">
    <source>
        <dbReference type="Pfam" id="PF00669"/>
    </source>
</evidence>
<comment type="function">
    <text evidence="4">Flagellin is the subunit protein which polymerizes to form the filaments of bacterial flagella.</text>
</comment>
<dbReference type="EMBL" id="RCDA01000001">
    <property type="protein sequence ID" value="RLK51023.1"/>
    <property type="molecule type" value="Genomic_DNA"/>
</dbReference>
<proteinExistence type="inferred from homology"/>
<evidence type="ECO:0000256" key="4">
    <source>
        <dbReference type="RuleBase" id="RU362073"/>
    </source>
</evidence>
<keyword evidence="7" id="KW-0969">Cilium</keyword>
<dbReference type="PRINTS" id="PR00207">
    <property type="entry name" value="FLAGELLIN"/>
</dbReference>